<organism evidence="3">
    <name type="scientific">Hydra vulgaris</name>
    <name type="common">Hydra</name>
    <name type="synonym">Hydra attenuata</name>
    <dbReference type="NCBI Taxonomy" id="6087"/>
    <lineage>
        <taxon>Eukaryota</taxon>
        <taxon>Metazoa</taxon>
        <taxon>Cnidaria</taxon>
        <taxon>Hydrozoa</taxon>
        <taxon>Hydroidolina</taxon>
        <taxon>Anthoathecata</taxon>
        <taxon>Aplanulata</taxon>
        <taxon>Hydridae</taxon>
        <taxon>Hydra</taxon>
    </lineage>
</organism>
<dbReference type="InterPro" id="IPR029071">
    <property type="entry name" value="Ubiquitin-like_domsf"/>
</dbReference>
<dbReference type="Pfam" id="PF12937">
    <property type="entry name" value="F-box-like"/>
    <property type="match status" value="1"/>
</dbReference>
<feature type="non-terminal residue" evidence="3">
    <location>
        <position position="1"/>
    </location>
</feature>
<dbReference type="SUPFAM" id="SSF54236">
    <property type="entry name" value="Ubiquitin-like"/>
    <property type="match status" value="1"/>
</dbReference>
<dbReference type="EMBL" id="HAAD01000145">
    <property type="protein sequence ID" value="CDG66377.1"/>
    <property type="molecule type" value="mRNA"/>
</dbReference>
<dbReference type="SMART" id="SM00256">
    <property type="entry name" value="FBOX"/>
    <property type="match status" value="1"/>
</dbReference>
<dbReference type="Gene3D" id="1.20.1280.50">
    <property type="match status" value="1"/>
</dbReference>
<dbReference type="Gene3D" id="3.40.1000.30">
    <property type="match status" value="1"/>
</dbReference>
<dbReference type="InterPro" id="IPR036047">
    <property type="entry name" value="F-box-like_dom_sf"/>
</dbReference>
<dbReference type="PANTHER" id="PTHR15537">
    <property type="entry name" value="F-BOX ONLY PROTEIN 7"/>
    <property type="match status" value="1"/>
</dbReference>
<dbReference type="SUPFAM" id="SSF81383">
    <property type="entry name" value="F-box domain"/>
    <property type="match status" value="1"/>
</dbReference>
<dbReference type="Pfam" id="PF11566">
    <property type="entry name" value="PI31_Prot_N"/>
    <property type="match status" value="1"/>
</dbReference>
<reference evidence="3" key="1">
    <citation type="journal article" date="2013" name="Genome Biol. Evol.">
        <title>Punctuated emergences of genetic and phenotypic innovations in eumetazoan, bilaterian, euteleostome, and hominidae ancestors.</title>
        <authorList>
            <person name="Wenger Y."/>
            <person name="Galliot B."/>
        </authorList>
    </citation>
    <scope>NUCLEOTIDE SEQUENCE</scope>
    <source>
        <tissue evidence="3">Whole animals</tissue>
    </source>
</reference>
<sequence length="524" mass="59065">MKNIFYAKMKLNIKYLDKKIIVDINENESVSNLMVKCQEIAPPSTWFLSLNNRETILDSTQSLASLGLVSGDRLFIIPSADNIIHESNLESTLISLGFKKEDIFKVINTYGATNLDYALELLAMLDENKPDLLCSLNTQPLKVNEKPTTDVVVTNTKLNDEIKNHGSNLSHCDIVDALAVLSKEESCETDADFLCLALHVLMSMNGFSTLDESNSFPNTKPDLMAKLPIGWKNSAMKCYRLQYSHGLLKDISCCISCTVLGQTLVVLGQLNTDDASVYQTKLKISDYVNSNNNGGWELKNFSKFSSKVKDFVVLRLCDDIKAICGIPEDEKSLDTLPIEIKQKLILFFDYSTLGRMSCVSKNWNLLCCDEDVWKKIYKLLHGHQTHCDGNYKNAVKRYVIKKRQEKVERMKYFARPQQQNFPPDFRNRHDGFDYPSPIVPGIIGGVHDLYPSPGFGFGFPGPSMPQGFFNPRGGRSAYRPPGARFDPYGPFTGEDEYTSSRRPHPDLFQPPRFGDDRFDGGGFI</sequence>
<dbReference type="GO" id="GO:0019901">
    <property type="term" value="F:protein kinase binding"/>
    <property type="evidence" value="ECO:0007669"/>
    <property type="project" value="InterPro"/>
</dbReference>
<dbReference type="OrthoDB" id="101791at2759"/>
<evidence type="ECO:0000256" key="1">
    <source>
        <dbReference type="SAM" id="MobiDB-lite"/>
    </source>
</evidence>
<dbReference type="AlphaFoldDB" id="T2M2Y8"/>
<protein>
    <submittedName>
        <fullName evidence="3">F-box only protein 7</fullName>
    </submittedName>
</protein>
<proteinExistence type="evidence at transcript level"/>
<dbReference type="PROSITE" id="PS50181">
    <property type="entry name" value="FBOX"/>
    <property type="match status" value="1"/>
</dbReference>
<accession>T2M2Y8</accession>
<dbReference type="InterPro" id="IPR001810">
    <property type="entry name" value="F-box_dom"/>
</dbReference>
<dbReference type="InterPro" id="IPR021625">
    <property type="entry name" value="PI31_Prot_N"/>
</dbReference>
<feature type="region of interest" description="Disordered" evidence="1">
    <location>
        <begin position="484"/>
        <end position="524"/>
    </location>
</feature>
<name>T2M2Y8_HYDVU</name>
<dbReference type="InterPro" id="IPR047118">
    <property type="entry name" value="Fbxo7"/>
</dbReference>
<evidence type="ECO:0000313" key="3">
    <source>
        <dbReference type="EMBL" id="CDG66377.1"/>
    </source>
</evidence>
<dbReference type="GO" id="GO:1903599">
    <property type="term" value="P:positive regulation of autophagy of mitochondrion"/>
    <property type="evidence" value="ECO:0007669"/>
    <property type="project" value="TreeGrafter"/>
</dbReference>
<gene>
    <name evidence="3" type="primary">FBXO7</name>
</gene>
<feature type="compositionally biased region" description="Basic and acidic residues" evidence="1">
    <location>
        <begin position="513"/>
        <end position="524"/>
    </location>
</feature>
<dbReference type="PANTHER" id="PTHR15537:SF2">
    <property type="entry name" value="F-BOX ONLY PROTEIN 7"/>
    <property type="match status" value="1"/>
</dbReference>
<evidence type="ECO:0000259" key="2">
    <source>
        <dbReference type="PROSITE" id="PS50181"/>
    </source>
</evidence>
<feature type="domain" description="F-box" evidence="2">
    <location>
        <begin position="330"/>
        <end position="376"/>
    </location>
</feature>